<evidence type="ECO:0000313" key="3">
    <source>
        <dbReference type="Proteomes" id="UP001221142"/>
    </source>
</evidence>
<evidence type="ECO:0000256" key="1">
    <source>
        <dbReference type="SAM" id="MobiDB-lite"/>
    </source>
</evidence>
<keyword evidence="3" id="KW-1185">Reference proteome</keyword>
<comment type="caution">
    <text evidence="2">The sequence shown here is derived from an EMBL/GenBank/DDBJ whole genome shotgun (WGS) entry which is preliminary data.</text>
</comment>
<name>A0AAD7FL19_9AGAR</name>
<evidence type="ECO:0000313" key="2">
    <source>
        <dbReference type="EMBL" id="KAJ7625995.1"/>
    </source>
</evidence>
<feature type="region of interest" description="Disordered" evidence="1">
    <location>
        <begin position="149"/>
        <end position="169"/>
    </location>
</feature>
<feature type="region of interest" description="Disordered" evidence="1">
    <location>
        <begin position="85"/>
        <end position="119"/>
    </location>
</feature>
<feature type="compositionally biased region" description="Polar residues" evidence="1">
    <location>
        <begin position="87"/>
        <end position="97"/>
    </location>
</feature>
<gene>
    <name evidence="2" type="ORF">FB45DRAFT_1005235</name>
</gene>
<organism evidence="2 3">
    <name type="scientific">Roridomyces roridus</name>
    <dbReference type="NCBI Taxonomy" id="1738132"/>
    <lineage>
        <taxon>Eukaryota</taxon>
        <taxon>Fungi</taxon>
        <taxon>Dikarya</taxon>
        <taxon>Basidiomycota</taxon>
        <taxon>Agaricomycotina</taxon>
        <taxon>Agaricomycetes</taxon>
        <taxon>Agaricomycetidae</taxon>
        <taxon>Agaricales</taxon>
        <taxon>Marasmiineae</taxon>
        <taxon>Mycenaceae</taxon>
        <taxon>Roridomyces</taxon>
    </lineage>
</organism>
<protein>
    <submittedName>
        <fullName evidence="2">Uncharacterized protein</fullName>
    </submittedName>
</protein>
<sequence>MLDSELAKRNQDKPVALDDQMVFCGIFSGLDKSPRCCRGGLVKSAKCGSRGTARYRCGRDNGSGFGMLIGLRAPQELNALAPLTRSAAKTQQQNPRRSISVPRTRDELNDAQSTEPLQHETLTRVGLGVHLPTAAILITPISPNSFYHTVRTRSRESSPLSTPPSSPSPTVAKLLPAVVIQNLAQKLPPLPLYNSDDDMTTAADPRYDGSGTSAAAMDFLKGLNLLHRNRRTPFTDAKKLEDVADRFSHDSPPDRWFQGQTFTAWGTFTVAFKARFASVPVTVKPLPHRLAELQKMRIKTDDLIGAETVVVGGTVTPFDRFQTRLRLAVLDAEAGSSGEGLWVFHDELPIPFRAAIPTAPSDWDGMLTALQNIPKYVVDAAIQEHQQAAAMKVWEKDMEVVKWLMTSVSVSSSQQQQNAPAAQRTVQQAGVARVATRAGNAWALPSFSKLLPDVDKVSKMEILLFISMILGT</sequence>
<accession>A0AAD7FL19</accession>
<dbReference type="Proteomes" id="UP001221142">
    <property type="component" value="Unassembled WGS sequence"/>
</dbReference>
<dbReference type="AlphaFoldDB" id="A0AAD7FL19"/>
<reference evidence="2" key="1">
    <citation type="submission" date="2023-03" db="EMBL/GenBank/DDBJ databases">
        <title>Massive genome expansion in bonnet fungi (Mycena s.s.) driven by repeated elements and novel gene families across ecological guilds.</title>
        <authorList>
            <consortium name="Lawrence Berkeley National Laboratory"/>
            <person name="Harder C.B."/>
            <person name="Miyauchi S."/>
            <person name="Viragh M."/>
            <person name="Kuo A."/>
            <person name="Thoen E."/>
            <person name="Andreopoulos B."/>
            <person name="Lu D."/>
            <person name="Skrede I."/>
            <person name="Drula E."/>
            <person name="Henrissat B."/>
            <person name="Morin E."/>
            <person name="Kohler A."/>
            <person name="Barry K."/>
            <person name="LaButti K."/>
            <person name="Morin E."/>
            <person name="Salamov A."/>
            <person name="Lipzen A."/>
            <person name="Mereny Z."/>
            <person name="Hegedus B."/>
            <person name="Baldrian P."/>
            <person name="Stursova M."/>
            <person name="Weitz H."/>
            <person name="Taylor A."/>
            <person name="Grigoriev I.V."/>
            <person name="Nagy L.G."/>
            <person name="Martin F."/>
            <person name="Kauserud H."/>
        </authorList>
    </citation>
    <scope>NUCLEOTIDE SEQUENCE</scope>
    <source>
        <strain evidence="2">9284</strain>
    </source>
</reference>
<dbReference type="EMBL" id="JARKIF010000012">
    <property type="protein sequence ID" value="KAJ7625995.1"/>
    <property type="molecule type" value="Genomic_DNA"/>
</dbReference>
<proteinExistence type="predicted"/>